<dbReference type="AlphaFoldDB" id="A0A9P0JJC7"/>
<evidence type="ECO:0000313" key="1">
    <source>
        <dbReference type="EMBL" id="CAH1737971.1"/>
    </source>
</evidence>
<evidence type="ECO:0000313" key="2">
    <source>
        <dbReference type="Proteomes" id="UP001154329"/>
    </source>
</evidence>
<name>A0A9P0JJC7_APHGO</name>
<proteinExistence type="predicted"/>
<dbReference type="Proteomes" id="UP001154329">
    <property type="component" value="Chromosome 4"/>
</dbReference>
<reference evidence="1" key="2">
    <citation type="submission" date="2022-10" db="EMBL/GenBank/DDBJ databases">
        <authorList>
            <consortium name="ENA_rothamsted_submissions"/>
            <consortium name="culmorum"/>
            <person name="King R."/>
        </authorList>
    </citation>
    <scope>NUCLEOTIDE SEQUENCE</scope>
</reference>
<gene>
    <name evidence="1" type="ORF">APHIGO_LOCUS11396</name>
</gene>
<sequence length="173" mass="20346">MTIGRYMVECYYIKRPIGLGSISSSFDSSAHTDFLSHISKLQETNNNHNQNEIPSIFRCTRRRHLLRLLCLRRRTVCKTVVSIGRPCRRLRRRPQQARPVRIALRGRPVRRVALRRIALRGFAVRGLALCRFPVRRRALRRISSPVRRSVVLRHLPSLQDFRFTVRLLPVNEE</sequence>
<protein>
    <submittedName>
        <fullName evidence="1">Uncharacterized protein</fullName>
    </submittedName>
</protein>
<keyword evidence="2" id="KW-1185">Reference proteome</keyword>
<organism evidence="1 2">
    <name type="scientific">Aphis gossypii</name>
    <name type="common">Cotton aphid</name>
    <dbReference type="NCBI Taxonomy" id="80765"/>
    <lineage>
        <taxon>Eukaryota</taxon>
        <taxon>Metazoa</taxon>
        <taxon>Ecdysozoa</taxon>
        <taxon>Arthropoda</taxon>
        <taxon>Hexapoda</taxon>
        <taxon>Insecta</taxon>
        <taxon>Pterygota</taxon>
        <taxon>Neoptera</taxon>
        <taxon>Paraneoptera</taxon>
        <taxon>Hemiptera</taxon>
        <taxon>Sternorrhyncha</taxon>
        <taxon>Aphidomorpha</taxon>
        <taxon>Aphidoidea</taxon>
        <taxon>Aphididae</taxon>
        <taxon>Aphidini</taxon>
        <taxon>Aphis</taxon>
        <taxon>Aphis</taxon>
    </lineage>
</organism>
<reference evidence="1" key="1">
    <citation type="submission" date="2022-02" db="EMBL/GenBank/DDBJ databases">
        <authorList>
            <person name="King R."/>
        </authorList>
    </citation>
    <scope>NUCLEOTIDE SEQUENCE</scope>
</reference>
<accession>A0A9P0JJC7</accession>
<dbReference type="EMBL" id="OU899037">
    <property type="protein sequence ID" value="CAH1737971.1"/>
    <property type="molecule type" value="Genomic_DNA"/>
</dbReference>